<dbReference type="OrthoDB" id="2414018at2"/>
<name>A0A3E0IRK7_9STAP</name>
<proteinExistence type="predicted"/>
<evidence type="ECO:0000313" key="2">
    <source>
        <dbReference type="Proteomes" id="UP000256562"/>
    </source>
</evidence>
<comment type="caution">
    <text evidence="1">The sequence shown here is derived from an EMBL/GenBank/DDBJ whole genome shotgun (WGS) entry which is preliminary data.</text>
</comment>
<sequence length="290" mass="34507">MKKVSIKNRTKHDKLMDKLAEFEMWINRYRNFRERVTIIIHDKPILSYGDWSDCQVDLEGRVIYYSLFDIESYQVERKVFNRSIDGLSNATYEIVKDLSLQLAKFYIIDRDEIDYRDFVEQYDTYEQDMYKIHTYMSNQFVLSSDTINLYTKKGIEIKYEEGISSTLKEGFLMFENFLLSEFSFPVKVIVSVTFDKLNDGAIGHFFEPTTIYNYPKIFVSINHFDVLLQELGEFDAVLNILRIFAHEIGHYLEYTSGYMGDNESSEIIADNYEDSLIQKFIDEVYYVYYD</sequence>
<dbReference type="AlphaFoldDB" id="A0A3E0IRK7"/>
<reference evidence="1 2" key="1">
    <citation type="journal article" date="2018" name="Vet. Microbiol.">
        <title>Characterisation of Staphylococcus felis isolated from cats using whole genome sequencing.</title>
        <authorList>
            <person name="Worthing K."/>
            <person name="Pang S."/>
            <person name="Trott D.J."/>
            <person name="Abraham S."/>
            <person name="Coombs G.W."/>
            <person name="Jordan D."/>
            <person name="McIntyre L."/>
            <person name="Davies M.R."/>
            <person name="Norris J."/>
        </authorList>
    </citation>
    <scope>NUCLEOTIDE SEQUENCE [LARGE SCALE GENOMIC DNA]</scope>
    <source>
        <strain evidence="1 2">F9</strain>
    </source>
</reference>
<accession>A0A3E0IRK7</accession>
<evidence type="ECO:0000313" key="1">
    <source>
        <dbReference type="EMBL" id="REH98791.1"/>
    </source>
</evidence>
<gene>
    <name evidence="1" type="ORF">DOS83_03085</name>
</gene>
<protein>
    <submittedName>
        <fullName evidence="1">Uncharacterized protein</fullName>
    </submittedName>
</protein>
<dbReference type="EMBL" id="QKXQ01000131">
    <property type="protein sequence ID" value="REH98791.1"/>
    <property type="molecule type" value="Genomic_DNA"/>
</dbReference>
<dbReference type="Proteomes" id="UP000256562">
    <property type="component" value="Unassembled WGS sequence"/>
</dbReference>
<organism evidence="1 2">
    <name type="scientific">Staphylococcus felis</name>
    <dbReference type="NCBI Taxonomy" id="46127"/>
    <lineage>
        <taxon>Bacteria</taxon>
        <taxon>Bacillati</taxon>
        <taxon>Bacillota</taxon>
        <taxon>Bacilli</taxon>
        <taxon>Bacillales</taxon>
        <taxon>Staphylococcaceae</taxon>
        <taxon>Staphylococcus</taxon>
    </lineage>
</organism>